<accession>A0AAD5HBJ7</accession>
<keyword evidence="3" id="KW-1185">Reference proteome</keyword>
<dbReference type="AlphaFoldDB" id="A0AAD5HBJ7"/>
<organism evidence="2 3">
    <name type="scientific">Umbelopsis ramanniana AG</name>
    <dbReference type="NCBI Taxonomy" id="1314678"/>
    <lineage>
        <taxon>Eukaryota</taxon>
        <taxon>Fungi</taxon>
        <taxon>Fungi incertae sedis</taxon>
        <taxon>Mucoromycota</taxon>
        <taxon>Mucoromycotina</taxon>
        <taxon>Umbelopsidomycetes</taxon>
        <taxon>Umbelopsidales</taxon>
        <taxon>Umbelopsidaceae</taxon>
        <taxon>Umbelopsis</taxon>
    </lineage>
</organism>
<gene>
    <name evidence="2" type="ORF">K450DRAFT_248953</name>
</gene>
<evidence type="ECO:0000313" key="2">
    <source>
        <dbReference type="EMBL" id="KAI8578087.1"/>
    </source>
</evidence>
<evidence type="ECO:0000256" key="1">
    <source>
        <dbReference type="SAM" id="Phobius"/>
    </source>
</evidence>
<keyword evidence="1" id="KW-1133">Transmembrane helix</keyword>
<dbReference type="GeneID" id="75915664"/>
<sequence length="55" mass="6163">MACVGRQIAAMPLVRWRRYVKTGFVSRCGGCGVRFFCLIALPIVPWPFHLPLSAL</sequence>
<proteinExistence type="predicted"/>
<protein>
    <submittedName>
        <fullName evidence="2">Uncharacterized protein</fullName>
    </submittedName>
</protein>
<reference evidence="2" key="1">
    <citation type="submission" date="2021-06" db="EMBL/GenBank/DDBJ databases">
        <authorList>
            <consortium name="DOE Joint Genome Institute"/>
            <person name="Mondo S.J."/>
            <person name="Amses K.R."/>
            <person name="Simmons D.R."/>
            <person name="Longcore J.E."/>
            <person name="Seto K."/>
            <person name="Alves G.H."/>
            <person name="Bonds A.E."/>
            <person name="Quandt C.A."/>
            <person name="Davis W.J."/>
            <person name="Chang Y."/>
            <person name="Letcher P.M."/>
            <person name="Powell M.J."/>
            <person name="Kuo A."/>
            <person name="Labutti K."/>
            <person name="Pangilinan J."/>
            <person name="Andreopoulos W."/>
            <person name="Tritt A."/>
            <person name="Riley R."/>
            <person name="Hundley H."/>
            <person name="Johnson J."/>
            <person name="Lipzen A."/>
            <person name="Barry K."/>
            <person name="Berbee M.L."/>
            <person name="Buchler N.E."/>
            <person name="Grigoriev I.V."/>
            <person name="Spatafora J.W."/>
            <person name="Stajich J.E."/>
            <person name="James T.Y."/>
        </authorList>
    </citation>
    <scope>NUCLEOTIDE SEQUENCE</scope>
    <source>
        <strain evidence="2">AG</strain>
    </source>
</reference>
<dbReference type="Proteomes" id="UP001206595">
    <property type="component" value="Unassembled WGS sequence"/>
</dbReference>
<dbReference type="EMBL" id="MU620933">
    <property type="protein sequence ID" value="KAI8578087.1"/>
    <property type="molecule type" value="Genomic_DNA"/>
</dbReference>
<feature type="transmembrane region" description="Helical" evidence="1">
    <location>
        <begin position="24"/>
        <end position="48"/>
    </location>
</feature>
<dbReference type="RefSeq" id="XP_051443091.1">
    <property type="nucleotide sequence ID" value="XM_051590320.1"/>
</dbReference>
<keyword evidence="1" id="KW-0812">Transmembrane</keyword>
<name>A0AAD5HBJ7_UMBRA</name>
<comment type="caution">
    <text evidence="2">The sequence shown here is derived from an EMBL/GenBank/DDBJ whole genome shotgun (WGS) entry which is preliminary data.</text>
</comment>
<keyword evidence="1" id="KW-0472">Membrane</keyword>
<reference evidence="2" key="2">
    <citation type="journal article" date="2022" name="Proc. Natl. Acad. Sci. U.S.A.">
        <title>Diploid-dominant life cycles characterize the early evolution of Fungi.</title>
        <authorList>
            <person name="Amses K.R."/>
            <person name="Simmons D.R."/>
            <person name="Longcore J.E."/>
            <person name="Mondo S.J."/>
            <person name="Seto K."/>
            <person name="Jeronimo G.H."/>
            <person name="Bonds A.E."/>
            <person name="Quandt C.A."/>
            <person name="Davis W.J."/>
            <person name="Chang Y."/>
            <person name="Federici B.A."/>
            <person name="Kuo A."/>
            <person name="LaButti K."/>
            <person name="Pangilinan J."/>
            <person name="Andreopoulos W."/>
            <person name="Tritt A."/>
            <person name="Riley R."/>
            <person name="Hundley H."/>
            <person name="Johnson J."/>
            <person name="Lipzen A."/>
            <person name="Barry K."/>
            <person name="Lang B.F."/>
            <person name="Cuomo C.A."/>
            <person name="Buchler N.E."/>
            <person name="Grigoriev I.V."/>
            <person name="Spatafora J.W."/>
            <person name="Stajich J.E."/>
            <person name="James T.Y."/>
        </authorList>
    </citation>
    <scope>NUCLEOTIDE SEQUENCE</scope>
    <source>
        <strain evidence="2">AG</strain>
    </source>
</reference>
<evidence type="ECO:0000313" key="3">
    <source>
        <dbReference type="Proteomes" id="UP001206595"/>
    </source>
</evidence>